<gene>
    <name evidence="9" type="ORF">FNM00_15575</name>
</gene>
<comment type="caution">
    <text evidence="9">The sequence shown here is derived from an EMBL/GenBank/DDBJ whole genome shotgun (WGS) entry which is preliminary data.</text>
</comment>
<evidence type="ECO:0000256" key="4">
    <source>
        <dbReference type="ARBA" id="ARBA00022801"/>
    </source>
</evidence>
<dbReference type="InterPro" id="IPR052347">
    <property type="entry name" value="Isochorismatase_Nicotinamidase"/>
</dbReference>
<accession>A0A554RUQ1</accession>
<dbReference type="OrthoDB" id="9791276at2"/>
<evidence type="ECO:0000259" key="8">
    <source>
        <dbReference type="Pfam" id="PF00857"/>
    </source>
</evidence>
<evidence type="ECO:0000256" key="2">
    <source>
        <dbReference type="ARBA" id="ARBA00022642"/>
    </source>
</evidence>
<sequence length="186" mass="19647">MPTKALIVVDVQNDFCEGGSLAVTGGAQVAQDVAGLIDESRADYATVIATRDHHIDPGPHFSEHPDFVDSWPPHCVADTTGADLHAPLTSRSFDAIFDKGEYSAGYSGFEGVTSTGTELPTYLRAHGIEAVDIAGIATDYCVRATALDAAKAGLAVTVLRDYTAAVHPDRLDRVEAEWAEAGIAFT</sequence>
<dbReference type="AlphaFoldDB" id="A0A554RUQ1"/>
<dbReference type="PANTHER" id="PTHR11080:SF2">
    <property type="entry name" value="LD05707P"/>
    <property type="match status" value="1"/>
</dbReference>
<evidence type="ECO:0000256" key="5">
    <source>
        <dbReference type="ARBA" id="ARBA00037900"/>
    </source>
</evidence>
<dbReference type="InterPro" id="IPR036380">
    <property type="entry name" value="Isochorismatase-like_sf"/>
</dbReference>
<keyword evidence="10" id="KW-1185">Reference proteome</keyword>
<protein>
    <recommendedName>
        <fullName evidence="6">nicotinamidase</fullName>
        <ecNumber evidence="6">3.5.1.19</ecNumber>
    </recommendedName>
    <alternativeName>
        <fullName evidence="7">Nicotinamide deamidase</fullName>
    </alternativeName>
</protein>
<reference evidence="9 10" key="1">
    <citation type="submission" date="2019-07" db="EMBL/GenBank/DDBJ databases">
        <authorList>
            <person name="Zhao L.H."/>
        </authorList>
    </citation>
    <scope>NUCLEOTIDE SEQUENCE [LARGE SCALE GENOMIC DNA]</scope>
    <source>
        <strain evidence="9 10">Co35</strain>
    </source>
</reference>
<dbReference type="PANTHER" id="PTHR11080">
    <property type="entry name" value="PYRAZINAMIDASE/NICOTINAMIDASE"/>
    <property type="match status" value="1"/>
</dbReference>
<evidence type="ECO:0000256" key="7">
    <source>
        <dbReference type="ARBA" id="ARBA00043224"/>
    </source>
</evidence>
<proteinExistence type="inferred from homology"/>
<dbReference type="Gene3D" id="3.40.50.850">
    <property type="entry name" value="Isochorismatase-like"/>
    <property type="match status" value="1"/>
</dbReference>
<dbReference type="SUPFAM" id="SSF52499">
    <property type="entry name" value="Isochorismatase-like hydrolases"/>
    <property type="match status" value="1"/>
</dbReference>
<evidence type="ECO:0000256" key="6">
    <source>
        <dbReference type="ARBA" id="ARBA00039017"/>
    </source>
</evidence>
<dbReference type="GO" id="GO:0008936">
    <property type="term" value="F:nicotinamidase activity"/>
    <property type="evidence" value="ECO:0007669"/>
    <property type="project" value="UniProtKB-EC"/>
</dbReference>
<keyword evidence="4" id="KW-0378">Hydrolase</keyword>
<dbReference type="EC" id="3.5.1.19" evidence="6"/>
<organism evidence="9 10">
    <name type="scientific">Aeromicrobium piscarium</name>
    <dbReference type="NCBI Taxonomy" id="2590901"/>
    <lineage>
        <taxon>Bacteria</taxon>
        <taxon>Bacillati</taxon>
        <taxon>Actinomycetota</taxon>
        <taxon>Actinomycetes</taxon>
        <taxon>Propionibacteriales</taxon>
        <taxon>Nocardioidaceae</taxon>
        <taxon>Aeromicrobium</taxon>
    </lineage>
</organism>
<evidence type="ECO:0000313" key="10">
    <source>
        <dbReference type="Proteomes" id="UP000316988"/>
    </source>
</evidence>
<dbReference type="Proteomes" id="UP000316988">
    <property type="component" value="Unassembled WGS sequence"/>
</dbReference>
<comment type="similarity">
    <text evidence="1">Belongs to the isochorismatase family.</text>
</comment>
<evidence type="ECO:0000256" key="3">
    <source>
        <dbReference type="ARBA" id="ARBA00022723"/>
    </source>
</evidence>
<dbReference type="EMBL" id="VLNT01000017">
    <property type="protein sequence ID" value="TSD57841.1"/>
    <property type="molecule type" value="Genomic_DNA"/>
</dbReference>
<feature type="domain" description="Isochorismatase-like" evidence="8">
    <location>
        <begin position="5"/>
        <end position="170"/>
    </location>
</feature>
<name>A0A554RUQ1_9ACTN</name>
<dbReference type="GO" id="GO:0019363">
    <property type="term" value="P:pyridine nucleotide biosynthetic process"/>
    <property type="evidence" value="ECO:0007669"/>
    <property type="project" value="UniProtKB-KW"/>
</dbReference>
<dbReference type="RefSeq" id="WP_143914469.1">
    <property type="nucleotide sequence ID" value="NZ_VLNT01000017.1"/>
</dbReference>
<comment type="pathway">
    <text evidence="5">Cofactor biosynthesis; nicotinate biosynthesis; nicotinate from nicotinamide: step 1/1.</text>
</comment>
<evidence type="ECO:0000256" key="1">
    <source>
        <dbReference type="ARBA" id="ARBA00006336"/>
    </source>
</evidence>
<evidence type="ECO:0000313" key="9">
    <source>
        <dbReference type="EMBL" id="TSD57841.1"/>
    </source>
</evidence>
<keyword evidence="3" id="KW-0479">Metal-binding</keyword>
<dbReference type="GO" id="GO:0046872">
    <property type="term" value="F:metal ion binding"/>
    <property type="evidence" value="ECO:0007669"/>
    <property type="project" value="UniProtKB-KW"/>
</dbReference>
<dbReference type="InterPro" id="IPR000868">
    <property type="entry name" value="Isochorismatase-like_dom"/>
</dbReference>
<keyword evidence="2" id="KW-0662">Pyridine nucleotide biosynthesis</keyword>
<dbReference type="Pfam" id="PF00857">
    <property type="entry name" value="Isochorismatase"/>
    <property type="match status" value="1"/>
</dbReference>